<evidence type="ECO:0000256" key="5">
    <source>
        <dbReference type="ARBA" id="ARBA00022821"/>
    </source>
</evidence>
<evidence type="ECO:0000256" key="1">
    <source>
        <dbReference type="ARBA" id="ARBA00004162"/>
    </source>
</evidence>
<keyword evidence="2" id="KW-1003">Cell membrane</keyword>
<keyword evidence="3" id="KW-0812">Transmembrane</keyword>
<evidence type="ECO:0000256" key="2">
    <source>
        <dbReference type="ARBA" id="ARBA00022475"/>
    </source>
</evidence>
<organism evidence="11">
    <name type="scientific">Noccaea caerulescens</name>
    <name type="common">Alpine penny-cress</name>
    <name type="synonym">Thlaspi caerulescens</name>
    <dbReference type="NCBI Taxonomy" id="107243"/>
    <lineage>
        <taxon>Eukaryota</taxon>
        <taxon>Viridiplantae</taxon>
        <taxon>Streptophyta</taxon>
        <taxon>Embryophyta</taxon>
        <taxon>Tracheophyta</taxon>
        <taxon>Spermatophyta</taxon>
        <taxon>Magnoliopsida</taxon>
        <taxon>eudicotyledons</taxon>
        <taxon>Gunneridae</taxon>
        <taxon>Pentapetalae</taxon>
        <taxon>rosids</taxon>
        <taxon>malvids</taxon>
        <taxon>Brassicales</taxon>
        <taxon>Brassicaceae</taxon>
        <taxon>Coluteocarpeae</taxon>
        <taxon>Noccaea</taxon>
    </lineage>
</organism>
<evidence type="ECO:0000256" key="8">
    <source>
        <dbReference type="PROSITE-ProRule" id="PRU00285"/>
    </source>
</evidence>
<evidence type="ECO:0000259" key="10">
    <source>
        <dbReference type="PROSITE" id="PS01031"/>
    </source>
</evidence>
<protein>
    <submittedName>
        <fullName evidence="11">Inactive protein RESTRICTED TEV MOVEMENT 2</fullName>
    </submittedName>
</protein>
<sequence>MCLSLEVFKSFTKEKIKVTFVHTSKMIRVTGERALTDRRWNRFSEVFTAPHNFLVDKIHGRFKNNVLTITMPKETITKMPYLPKPSKTVVEKVEKLEEKRLLEEYRTKEKAERKRLRRRG</sequence>
<keyword evidence="4" id="KW-0677">Repeat</keyword>
<dbReference type="PANTHER" id="PTHR43670:SF121">
    <property type="entry name" value="PROTEIN RESTRICTED TEV MOVEMENT 2"/>
    <property type="match status" value="1"/>
</dbReference>
<evidence type="ECO:0000256" key="7">
    <source>
        <dbReference type="ARBA" id="ARBA00023136"/>
    </source>
</evidence>
<dbReference type="GO" id="GO:0034605">
    <property type="term" value="P:cellular response to heat"/>
    <property type="evidence" value="ECO:0007669"/>
    <property type="project" value="TreeGrafter"/>
</dbReference>
<name>A0A1J3IWP9_NOCCA</name>
<feature type="domain" description="SHSP" evidence="10">
    <location>
        <begin position="1"/>
        <end position="91"/>
    </location>
</feature>
<proteinExistence type="inferred from homology"/>
<dbReference type="Gene3D" id="2.60.40.790">
    <property type="match status" value="1"/>
</dbReference>
<evidence type="ECO:0000256" key="3">
    <source>
        <dbReference type="ARBA" id="ARBA00022692"/>
    </source>
</evidence>
<dbReference type="InterPro" id="IPR008978">
    <property type="entry name" value="HSP20-like_chaperone"/>
</dbReference>
<dbReference type="SUPFAM" id="SSF49764">
    <property type="entry name" value="HSP20-like chaperones"/>
    <property type="match status" value="1"/>
</dbReference>
<dbReference type="CDD" id="cd06464">
    <property type="entry name" value="ACD_sHsps-like"/>
    <property type="match status" value="1"/>
</dbReference>
<dbReference type="InterPro" id="IPR002068">
    <property type="entry name" value="A-crystallin/Hsp20_dom"/>
</dbReference>
<dbReference type="Pfam" id="PF00011">
    <property type="entry name" value="HSP20"/>
    <property type="match status" value="1"/>
</dbReference>
<comment type="similarity">
    <text evidence="8 9">Belongs to the small heat shock protein (HSP20) family.</text>
</comment>
<evidence type="ECO:0000256" key="4">
    <source>
        <dbReference type="ARBA" id="ARBA00022737"/>
    </source>
</evidence>
<evidence type="ECO:0000256" key="6">
    <source>
        <dbReference type="ARBA" id="ARBA00022989"/>
    </source>
</evidence>
<evidence type="ECO:0000313" key="11">
    <source>
        <dbReference type="EMBL" id="JAU83820.1"/>
    </source>
</evidence>
<keyword evidence="6" id="KW-1133">Transmembrane helix</keyword>
<dbReference type="PROSITE" id="PS01031">
    <property type="entry name" value="SHSP"/>
    <property type="match status" value="1"/>
</dbReference>
<dbReference type="EMBL" id="GEVM01022118">
    <property type="protein sequence ID" value="JAU83820.1"/>
    <property type="molecule type" value="Transcribed_RNA"/>
</dbReference>
<evidence type="ECO:0000256" key="9">
    <source>
        <dbReference type="RuleBase" id="RU003616"/>
    </source>
</evidence>
<dbReference type="GO" id="GO:0006952">
    <property type="term" value="P:defense response"/>
    <property type="evidence" value="ECO:0007669"/>
    <property type="project" value="UniProtKB-KW"/>
</dbReference>
<keyword evidence="7" id="KW-0472">Membrane</keyword>
<keyword evidence="5" id="KW-0611">Plant defense</keyword>
<dbReference type="GO" id="GO:0005886">
    <property type="term" value="C:plasma membrane"/>
    <property type="evidence" value="ECO:0007669"/>
    <property type="project" value="UniProtKB-SubCell"/>
</dbReference>
<dbReference type="PANTHER" id="PTHR43670">
    <property type="entry name" value="HEAT SHOCK PROTEIN 26"/>
    <property type="match status" value="1"/>
</dbReference>
<reference evidence="11" key="1">
    <citation type="submission" date="2016-07" db="EMBL/GenBank/DDBJ databases">
        <title>De novo transcriptome assembly of four accessions of the metal hyperaccumulator plant Noccaea caerulescens.</title>
        <authorList>
            <person name="Blande D."/>
            <person name="Halimaa P."/>
            <person name="Tervahauta A.I."/>
            <person name="Aarts M.G."/>
            <person name="Karenlampi S.O."/>
        </authorList>
    </citation>
    <scope>NUCLEOTIDE SEQUENCE</scope>
</reference>
<accession>A0A1J3IWP9</accession>
<comment type="subcellular location">
    <subcellularLocation>
        <location evidence="1">Cell membrane</location>
        <topology evidence="1">Single-pass membrane protein</topology>
    </subcellularLocation>
</comment>
<dbReference type="AlphaFoldDB" id="A0A1J3IWP9"/>
<gene>
    <name evidence="11" type="ORF">MP_TR22306_c1_g1_i1_g.64559</name>
</gene>